<dbReference type="InterPro" id="IPR011990">
    <property type="entry name" value="TPR-like_helical_dom_sf"/>
</dbReference>
<gene>
    <name evidence="2" type="ORF">SAMN05216587_1155</name>
</gene>
<dbReference type="Proteomes" id="UP000183843">
    <property type="component" value="Unassembled WGS sequence"/>
</dbReference>
<dbReference type="SUPFAM" id="SSF48452">
    <property type="entry name" value="TPR-like"/>
    <property type="match status" value="1"/>
</dbReference>
<proteinExistence type="predicted"/>
<accession>A0A1I0YKD3</accession>
<keyword evidence="1" id="KW-0175">Coiled coil</keyword>
<dbReference type="Pfam" id="PF04733">
    <property type="entry name" value="Coatomer_E"/>
    <property type="match status" value="1"/>
</dbReference>
<dbReference type="EMBL" id="FOJX01000015">
    <property type="protein sequence ID" value="SFB13642.1"/>
    <property type="molecule type" value="Genomic_DNA"/>
</dbReference>
<sequence>MGKHSKNIKKNRQERKAAEEKQAIKVYLDRLKAQIEEEEYAIVIEILAEMISKKYINPEAMYYGAYSYYMLDDYKRAADWVDNVLHYAPNHLQARLLLAKLCEHDGRWADVFAIYEIILKNWQRKLSAEEQEEIRDTLEDAEYGGRNIDAGKYPCLTEFCHKETEKVYVPVSDISQPSVPTETKTAIPTAAENRDNVLQSNIPLQEKVRLLNVFAAGYFLERDYSAAEMLLQAALKIDGGSQETLRNMIVLQDYMGNEEIKQKFLAKLAVPDFLLLAFLNK</sequence>
<name>A0A1I0YKD3_SELRU</name>
<organism evidence="2 3">
    <name type="scientific">Selenomonas ruminantium</name>
    <dbReference type="NCBI Taxonomy" id="971"/>
    <lineage>
        <taxon>Bacteria</taxon>
        <taxon>Bacillati</taxon>
        <taxon>Bacillota</taxon>
        <taxon>Negativicutes</taxon>
        <taxon>Selenomonadales</taxon>
        <taxon>Selenomonadaceae</taxon>
        <taxon>Selenomonas</taxon>
    </lineage>
</organism>
<dbReference type="AlphaFoldDB" id="A0A1I0YKD3"/>
<protein>
    <submittedName>
        <fullName evidence="2">Coatomer epsilon subunit</fullName>
    </submittedName>
</protein>
<evidence type="ECO:0000313" key="3">
    <source>
        <dbReference type="Proteomes" id="UP000183843"/>
    </source>
</evidence>
<dbReference type="Gene3D" id="1.25.40.10">
    <property type="entry name" value="Tetratricopeptide repeat domain"/>
    <property type="match status" value="2"/>
</dbReference>
<evidence type="ECO:0000256" key="1">
    <source>
        <dbReference type="SAM" id="Coils"/>
    </source>
</evidence>
<feature type="coiled-coil region" evidence="1">
    <location>
        <begin position="1"/>
        <end position="30"/>
    </location>
</feature>
<evidence type="ECO:0000313" key="2">
    <source>
        <dbReference type="EMBL" id="SFB13642.1"/>
    </source>
</evidence>
<dbReference type="Pfam" id="PF12895">
    <property type="entry name" value="ANAPC3"/>
    <property type="match status" value="1"/>
</dbReference>
<reference evidence="2 3" key="1">
    <citation type="submission" date="2016-10" db="EMBL/GenBank/DDBJ databases">
        <authorList>
            <person name="de Groot N.N."/>
        </authorList>
    </citation>
    <scope>NUCLEOTIDE SEQUENCE [LARGE SCALE GENOMIC DNA]</scope>
    <source>
        <strain evidence="2 3">L14</strain>
    </source>
</reference>